<dbReference type="Pfam" id="PF02518">
    <property type="entry name" value="HATPase_c"/>
    <property type="match status" value="1"/>
</dbReference>
<dbReference type="PANTHER" id="PTHR44936:SF9">
    <property type="entry name" value="SENSOR PROTEIN CREC"/>
    <property type="match status" value="1"/>
</dbReference>
<dbReference type="Proteomes" id="UP000606490">
    <property type="component" value="Unassembled WGS sequence"/>
</dbReference>
<reference evidence="8 9" key="1">
    <citation type="submission" date="2021-01" db="EMBL/GenBank/DDBJ databases">
        <title>Belnapia mucosa sp. nov. and Belnapia arida sp. nov., isolated from the Tabernas Desert (Almeria, Spain).</title>
        <authorList>
            <person name="Molina-Menor E."/>
            <person name="Vidal-Verdu A."/>
            <person name="Calonge A."/>
            <person name="Satari L."/>
            <person name="Pereto Magraner J."/>
            <person name="Porcar Miralles M."/>
        </authorList>
    </citation>
    <scope>NUCLEOTIDE SEQUENCE [LARGE SCALE GENOMIC DNA]</scope>
    <source>
        <strain evidence="8 9">T6</strain>
    </source>
</reference>
<evidence type="ECO:0000313" key="8">
    <source>
        <dbReference type="EMBL" id="MBL6454829.1"/>
    </source>
</evidence>
<dbReference type="InterPro" id="IPR036890">
    <property type="entry name" value="HATPase_C_sf"/>
</dbReference>
<evidence type="ECO:0000313" key="9">
    <source>
        <dbReference type="Proteomes" id="UP000606490"/>
    </source>
</evidence>
<keyword evidence="8" id="KW-0067">ATP-binding</keyword>
<protein>
    <recommendedName>
        <fullName evidence="2">histidine kinase</fullName>
        <ecNumber evidence="2">2.7.13.3</ecNumber>
    </recommendedName>
</protein>
<comment type="caution">
    <text evidence="8">The sequence shown here is derived from an EMBL/GenBank/DDBJ whole genome shotgun (WGS) entry which is preliminary data.</text>
</comment>
<keyword evidence="6" id="KW-0902">Two-component regulatory system</keyword>
<keyword evidence="8" id="KW-0547">Nucleotide-binding</keyword>
<evidence type="ECO:0000256" key="4">
    <source>
        <dbReference type="ARBA" id="ARBA00022679"/>
    </source>
</evidence>
<dbReference type="EC" id="2.7.13.3" evidence="2"/>
<gene>
    <name evidence="8" type="ORF">JMJ55_05805</name>
</gene>
<feature type="domain" description="Histidine kinase" evidence="7">
    <location>
        <begin position="65"/>
        <end position="230"/>
    </location>
</feature>
<dbReference type="GO" id="GO:0005524">
    <property type="term" value="F:ATP binding"/>
    <property type="evidence" value="ECO:0007669"/>
    <property type="project" value="UniProtKB-KW"/>
</dbReference>
<keyword evidence="5" id="KW-0418">Kinase</keyword>
<dbReference type="InterPro" id="IPR005467">
    <property type="entry name" value="His_kinase_dom"/>
</dbReference>
<organism evidence="8 9">
    <name type="scientific">Belnapia mucosa</name>
    <dbReference type="NCBI Taxonomy" id="2804532"/>
    <lineage>
        <taxon>Bacteria</taxon>
        <taxon>Pseudomonadati</taxon>
        <taxon>Pseudomonadota</taxon>
        <taxon>Alphaproteobacteria</taxon>
        <taxon>Acetobacterales</taxon>
        <taxon>Roseomonadaceae</taxon>
        <taxon>Belnapia</taxon>
    </lineage>
</organism>
<dbReference type="InterPro" id="IPR050980">
    <property type="entry name" value="2C_sensor_his_kinase"/>
</dbReference>
<comment type="catalytic activity">
    <reaction evidence="1">
        <text>ATP + protein L-histidine = ADP + protein N-phospho-L-histidine.</text>
        <dbReference type="EC" id="2.7.13.3"/>
    </reaction>
</comment>
<evidence type="ECO:0000256" key="1">
    <source>
        <dbReference type="ARBA" id="ARBA00000085"/>
    </source>
</evidence>
<evidence type="ECO:0000259" key="7">
    <source>
        <dbReference type="PROSITE" id="PS50109"/>
    </source>
</evidence>
<dbReference type="PROSITE" id="PS50109">
    <property type="entry name" value="HIS_KIN"/>
    <property type="match status" value="1"/>
</dbReference>
<evidence type="ECO:0000256" key="5">
    <source>
        <dbReference type="ARBA" id="ARBA00022777"/>
    </source>
</evidence>
<keyword evidence="3" id="KW-0597">Phosphoprotein</keyword>
<evidence type="ECO:0000256" key="3">
    <source>
        <dbReference type="ARBA" id="ARBA00022553"/>
    </source>
</evidence>
<proteinExistence type="predicted"/>
<accession>A0ABS1UZE8</accession>
<name>A0ABS1UZE8_9PROT</name>
<sequence length="245" mass="25454">MPGFFLALCLVLPLAFLLAWRERAAGAAARRLADSRGRWLGLLARELRVQGFALLAGPAAGAGHRLIGLADTVQDALAAESGPRSLVPAPVPLAPLIEEAVTLGAAVLAPGSRRWRVSPDFAPLVLMADRRALRGALLPLLGRAARLTGEGDWIDIRPVLTEDAVAILVEEEGAGLPAEDLAVATPKGTRGMGMGLALARSLVEAHGGTLRLEALPGIGSRAWLSLPRARLLATPDPAAPPPLPP</sequence>
<evidence type="ECO:0000256" key="6">
    <source>
        <dbReference type="ARBA" id="ARBA00023012"/>
    </source>
</evidence>
<keyword evidence="4" id="KW-0808">Transferase</keyword>
<dbReference type="PANTHER" id="PTHR44936">
    <property type="entry name" value="SENSOR PROTEIN CREC"/>
    <property type="match status" value="1"/>
</dbReference>
<dbReference type="SUPFAM" id="SSF55874">
    <property type="entry name" value="ATPase domain of HSP90 chaperone/DNA topoisomerase II/histidine kinase"/>
    <property type="match status" value="1"/>
</dbReference>
<keyword evidence="9" id="KW-1185">Reference proteome</keyword>
<evidence type="ECO:0000256" key="2">
    <source>
        <dbReference type="ARBA" id="ARBA00012438"/>
    </source>
</evidence>
<dbReference type="InterPro" id="IPR003594">
    <property type="entry name" value="HATPase_dom"/>
</dbReference>
<dbReference type="EMBL" id="JAEUXJ010000002">
    <property type="protein sequence ID" value="MBL6454829.1"/>
    <property type="molecule type" value="Genomic_DNA"/>
</dbReference>
<dbReference type="SMART" id="SM00387">
    <property type="entry name" value="HATPase_c"/>
    <property type="match status" value="1"/>
</dbReference>
<dbReference type="RefSeq" id="WP_202824566.1">
    <property type="nucleotide sequence ID" value="NZ_JAEUXJ010000002.1"/>
</dbReference>
<dbReference type="Gene3D" id="3.30.565.10">
    <property type="entry name" value="Histidine kinase-like ATPase, C-terminal domain"/>
    <property type="match status" value="1"/>
</dbReference>